<evidence type="ECO:0000256" key="3">
    <source>
        <dbReference type="ARBA" id="ARBA00022729"/>
    </source>
</evidence>
<dbReference type="InterPro" id="IPR042837">
    <property type="entry name" value="PTX3"/>
</dbReference>
<proteinExistence type="predicted"/>
<keyword evidence="2" id="KW-0964">Secreted</keyword>
<dbReference type="Proteomes" id="UP000325787">
    <property type="component" value="Chromosome"/>
</dbReference>
<evidence type="ECO:0000256" key="2">
    <source>
        <dbReference type="ARBA" id="ARBA00022525"/>
    </source>
</evidence>
<gene>
    <name evidence="6" type="ORF">EKG83_17755</name>
</gene>
<dbReference type="Pfam" id="PF13385">
    <property type="entry name" value="Laminin_G_3"/>
    <property type="match status" value="2"/>
</dbReference>
<dbReference type="PANTHER" id="PTHR46943">
    <property type="entry name" value="PENTRAXIN-RELATED PROTEIN PTX3"/>
    <property type="match status" value="1"/>
</dbReference>
<evidence type="ECO:0000256" key="4">
    <source>
        <dbReference type="ARBA" id="ARBA00023157"/>
    </source>
</evidence>
<dbReference type="InterPro" id="IPR013320">
    <property type="entry name" value="ConA-like_dom_sf"/>
</dbReference>
<evidence type="ECO:0000313" key="7">
    <source>
        <dbReference type="Proteomes" id="UP000325787"/>
    </source>
</evidence>
<dbReference type="RefSeq" id="WP_051766981.1">
    <property type="nucleotide sequence ID" value="NZ_CP034550.1"/>
</dbReference>
<protein>
    <submittedName>
        <fullName evidence="6">LamG domain-containing protein</fullName>
    </submittedName>
</protein>
<keyword evidence="4" id="KW-1015">Disulfide bond</keyword>
<accession>A0A5Q0GYL4</accession>
<evidence type="ECO:0000259" key="5">
    <source>
        <dbReference type="SMART" id="SM00560"/>
    </source>
</evidence>
<dbReference type="InterPro" id="IPR055372">
    <property type="entry name" value="CBM96"/>
</dbReference>
<dbReference type="Pfam" id="PF24517">
    <property type="entry name" value="CBM96"/>
    <property type="match status" value="1"/>
</dbReference>
<dbReference type="SUPFAM" id="SSF49899">
    <property type="entry name" value="Concanavalin A-like lectins/glucanases"/>
    <property type="match status" value="2"/>
</dbReference>
<feature type="domain" description="LamG-like jellyroll fold" evidence="5">
    <location>
        <begin position="753"/>
        <end position="888"/>
    </location>
</feature>
<dbReference type="AlphaFoldDB" id="A0A5Q0GYL4"/>
<dbReference type="GO" id="GO:0005576">
    <property type="term" value="C:extracellular region"/>
    <property type="evidence" value="ECO:0007669"/>
    <property type="project" value="UniProtKB-SubCell"/>
</dbReference>
<name>A0A5Q0GYL4_SACSY</name>
<dbReference type="SMART" id="SM00560">
    <property type="entry name" value="LamGL"/>
    <property type="match status" value="2"/>
</dbReference>
<evidence type="ECO:0000313" key="6">
    <source>
        <dbReference type="EMBL" id="QFZ19049.1"/>
    </source>
</evidence>
<dbReference type="Gene3D" id="2.60.120.200">
    <property type="match status" value="2"/>
</dbReference>
<dbReference type="EMBL" id="CP034550">
    <property type="protein sequence ID" value="QFZ19049.1"/>
    <property type="molecule type" value="Genomic_DNA"/>
</dbReference>
<dbReference type="InterPro" id="IPR006558">
    <property type="entry name" value="LamG-like"/>
</dbReference>
<dbReference type="GO" id="GO:0006955">
    <property type="term" value="P:immune response"/>
    <property type="evidence" value="ECO:0007669"/>
    <property type="project" value="InterPro"/>
</dbReference>
<keyword evidence="3" id="KW-0732">Signal</keyword>
<dbReference type="PANTHER" id="PTHR46943:SF1">
    <property type="entry name" value="PENTRAXIN-RELATED PROTEIN PTX3"/>
    <property type="match status" value="1"/>
</dbReference>
<organism evidence="6 7">
    <name type="scientific">Saccharothrix syringae</name>
    <name type="common">Nocardiopsis syringae</name>
    <dbReference type="NCBI Taxonomy" id="103733"/>
    <lineage>
        <taxon>Bacteria</taxon>
        <taxon>Bacillati</taxon>
        <taxon>Actinomycetota</taxon>
        <taxon>Actinomycetes</taxon>
        <taxon>Pseudonocardiales</taxon>
        <taxon>Pseudonocardiaceae</taxon>
        <taxon>Saccharothrix</taxon>
    </lineage>
</organism>
<dbReference type="NCBIfam" id="NF033679">
    <property type="entry name" value="DNRLRE_dom"/>
    <property type="match status" value="1"/>
</dbReference>
<comment type="subcellular location">
    <subcellularLocation>
        <location evidence="1">Secreted</location>
    </subcellularLocation>
</comment>
<sequence>MVGLVAVVAAGTVVPQTAAARAEVPDSAPDQATAVRYAEQGDKPVVVESATTETDELKANPDGTMTFTQHLQPVRVRRGDGWVPVDLSLERKPDGTFGPKASTVDVAFSDGSGPEPLAAVAQGGREVGLDWQGDLPEPVVDGPTLTYRNVLPDVDLKVEATYEGFTELLVIKTPEAADHPALDRVEFRTHAEDVALEQGPRPDGDLVVKDDAGKPVFVGDASRMWDSSGGEAAEGVDVAGLGDRQAAMDVEVTADTVAITPDRAFLDAPTTTYPVVLDPEYNCTNCGKVHHVVVQQPWPNDRNFDATGGNLGDLKAGWLTAADLGAPSSGSSRTYLQMNTEPIIGKYIHSASLHVNVIHSYSCSPTSTELYLANWIDANTTWNNQSGWSGNRLGAINKANNARYCPGDGGADFDVLSAVRSAANGSWGWTTFVLKAENEGSTSGWRRFDLNPYLVVKYNSYPNQPRDMSIGGTDPSTYLPCRVGADRSVVGTFRPRLRARLSDNDPGRLDAGFRLMHGPADAYSWNGQDIYAGDIANGEFAEVDVPEGWITRDGVYTWHLWSGDYQLSSWSPNCEFEVDATKPNTPEVTSEEYPATGVHGSVGRTGAFTFSPNGNTGPGGSMDVRKYGWSFNNDTSITDSVDVTSADGSVTVPITPPRAGLNTLYVTAFDRAGNRSVKSAEYLFEVAEPVGPTGSWALDETTGAVAADETTANRPLTLNGGASFTPGYSGNGLSFNGTTGFAATATPVLDTTRAFTVSAWAKLNGTGGYHTVVGQDGDWGSPFFLQYSADVGRWTFTTGVDGQNFSRLASTTPPRVGVWTHLLGTYDPAAHQLKLYVDGKLEGTGTATIRPAGGSLTVGASWWDNKRTDFFPGSVDRVRTWDRLLTPDEVAAEANTAVLRAHYALDERTGTTTRDAVSGQQATLAGGANWAGSTDPDAYGEEKWLNYKSTPGSVTGPRPAELRTDRSYSVSAWVRLGDLQYARSAVSLGDSQYAPFMLMYRPENKQWGFLMTQNPVSSAWWVALSNSSLTDRDLNKWVHLVGTYDAVTGRIALYVNGAKQTKNFSVTPDGSGVTGWNGTGSLSLGRGFWGGQPADPWLGDVDDARVYSGVLTPGQVSQVYFDTFHF</sequence>
<reference evidence="7" key="1">
    <citation type="journal article" date="2021" name="Curr. Microbiol.">
        <title>Complete genome of nocamycin-producing strain Saccharothrix syringae NRRL B-16468 reveals the biosynthetic potential for secondary metabolites.</title>
        <authorList>
            <person name="Mo X."/>
            <person name="Yang S."/>
        </authorList>
    </citation>
    <scope>NUCLEOTIDE SEQUENCE [LARGE SCALE GENOMIC DNA]</scope>
    <source>
        <strain evidence="7">ATCC 51364 / DSM 43886 / JCM 6844 / KCTC 9398 / NBRC 14523 / NRRL B-16468 / INA 2240</strain>
    </source>
</reference>
<feature type="domain" description="LamG-like jellyroll fold" evidence="5">
    <location>
        <begin position="966"/>
        <end position="1114"/>
    </location>
</feature>
<evidence type="ECO:0000256" key="1">
    <source>
        <dbReference type="ARBA" id="ARBA00004613"/>
    </source>
</evidence>
<keyword evidence="7" id="KW-1185">Reference proteome</keyword>
<dbReference type="KEGG" id="ssyi:EKG83_17755"/>